<gene>
    <name evidence="1" type="ORF">TVAG_130160</name>
</gene>
<dbReference type="RefSeq" id="XP_001580894.1">
    <property type="nucleotide sequence ID" value="XM_001580844.1"/>
</dbReference>
<evidence type="ECO:0000313" key="1">
    <source>
        <dbReference type="EMBL" id="EAY19908.1"/>
    </source>
</evidence>
<protein>
    <recommendedName>
        <fullName evidence="3">F5/8 type C domain-containing protein</fullName>
    </recommendedName>
</protein>
<accession>A2DIB2</accession>
<dbReference type="Proteomes" id="UP000001542">
    <property type="component" value="Unassembled WGS sequence"/>
</dbReference>
<evidence type="ECO:0008006" key="3">
    <source>
        <dbReference type="Google" id="ProtNLM"/>
    </source>
</evidence>
<proteinExistence type="predicted"/>
<dbReference type="InParanoid" id="A2DIB2"/>
<dbReference type="AlphaFoldDB" id="A2DIB2"/>
<dbReference type="VEuPathDB" id="TrichDB:TVAGG3_0711830"/>
<sequence>MFFLFSVANSESKAGIFSKVYNDKIIVIDASGSSKQYINGTKQLTKPEYSIYPWTKEYDWCSNCGRSYDENPYITYSLQNKKIKISGYFVRCGCCYHGCCCEDDYFDCFDCCLYSWSLQISDDNRTWKEVHRVDKDDTMRRCNEKSYTLDKEYATKYIRLIQNDPCPGFPPCIAINKLEIYGDILNADNSQDDEFVSYHDDDDDVSIIGHISKNGRVIEN</sequence>
<name>A2DIB2_TRIV3</name>
<dbReference type="EMBL" id="DS113203">
    <property type="protein sequence ID" value="EAY19908.1"/>
    <property type="molecule type" value="Genomic_DNA"/>
</dbReference>
<dbReference type="VEuPathDB" id="TrichDB:TVAG_130160"/>
<dbReference type="SUPFAM" id="SSF49785">
    <property type="entry name" value="Galactose-binding domain-like"/>
    <property type="match status" value="1"/>
</dbReference>
<organism evidence="1 2">
    <name type="scientific">Trichomonas vaginalis (strain ATCC PRA-98 / G3)</name>
    <dbReference type="NCBI Taxonomy" id="412133"/>
    <lineage>
        <taxon>Eukaryota</taxon>
        <taxon>Metamonada</taxon>
        <taxon>Parabasalia</taxon>
        <taxon>Trichomonadida</taxon>
        <taxon>Trichomonadidae</taxon>
        <taxon>Trichomonas</taxon>
    </lineage>
</organism>
<evidence type="ECO:0000313" key="2">
    <source>
        <dbReference type="Proteomes" id="UP000001542"/>
    </source>
</evidence>
<reference evidence="1" key="2">
    <citation type="journal article" date="2007" name="Science">
        <title>Draft genome sequence of the sexually transmitted pathogen Trichomonas vaginalis.</title>
        <authorList>
            <person name="Carlton J.M."/>
            <person name="Hirt R.P."/>
            <person name="Silva J.C."/>
            <person name="Delcher A.L."/>
            <person name="Schatz M."/>
            <person name="Zhao Q."/>
            <person name="Wortman J.R."/>
            <person name="Bidwell S.L."/>
            <person name="Alsmark U.C.M."/>
            <person name="Besteiro S."/>
            <person name="Sicheritz-Ponten T."/>
            <person name="Noel C.J."/>
            <person name="Dacks J.B."/>
            <person name="Foster P.G."/>
            <person name="Simillion C."/>
            <person name="Van de Peer Y."/>
            <person name="Miranda-Saavedra D."/>
            <person name="Barton G.J."/>
            <person name="Westrop G.D."/>
            <person name="Mueller S."/>
            <person name="Dessi D."/>
            <person name="Fiori P.L."/>
            <person name="Ren Q."/>
            <person name="Paulsen I."/>
            <person name="Zhang H."/>
            <person name="Bastida-Corcuera F.D."/>
            <person name="Simoes-Barbosa A."/>
            <person name="Brown M.T."/>
            <person name="Hayes R.D."/>
            <person name="Mukherjee M."/>
            <person name="Okumura C.Y."/>
            <person name="Schneider R."/>
            <person name="Smith A.J."/>
            <person name="Vanacova S."/>
            <person name="Villalvazo M."/>
            <person name="Haas B.J."/>
            <person name="Pertea M."/>
            <person name="Feldblyum T.V."/>
            <person name="Utterback T.R."/>
            <person name="Shu C.L."/>
            <person name="Osoegawa K."/>
            <person name="de Jong P.J."/>
            <person name="Hrdy I."/>
            <person name="Horvathova L."/>
            <person name="Zubacova Z."/>
            <person name="Dolezal P."/>
            <person name="Malik S.B."/>
            <person name="Logsdon J.M. Jr."/>
            <person name="Henze K."/>
            <person name="Gupta A."/>
            <person name="Wang C.C."/>
            <person name="Dunne R.L."/>
            <person name="Upcroft J.A."/>
            <person name="Upcroft P."/>
            <person name="White O."/>
            <person name="Salzberg S.L."/>
            <person name="Tang P."/>
            <person name="Chiu C.-H."/>
            <person name="Lee Y.-S."/>
            <person name="Embley T.M."/>
            <person name="Coombs G.H."/>
            <person name="Mottram J.C."/>
            <person name="Tachezy J."/>
            <person name="Fraser-Liggett C.M."/>
            <person name="Johnson P.J."/>
        </authorList>
    </citation>
    <scope>NUCLEOTIDE SEQUENCE [LARGE SCALE GENOMIC DNA]</scope>
    <source>
        <strain evidence="1">G3</strain>
    </source>
</reference>
<dbReference type="Gene3D" id="2.60.120.260">
    <property type="entry name" value="Galactose-binding domain-like"/>
    <property type="match status" value="1"/>
</dbReference>
<keyword evidence="2" id="KW-1185">Reference proteome</keyword>
<dbReference type="KEGG" id="tva:5465438"/>
<dbReference type="InterPro" id="IPR008979">
    <property type="entry name" value="Galactose-bd-like_sf"/>
</dbReference>
<reference evidence="1" key="1">
    <citation type="submission" date="2006-10" db="EMBL/GenBank/DDBJ databases">
        <authorList>
            <person name="Amadeo P."/>
            <person name="Zhao Q."/>
            <person name="Wortman J."/>
            <person name="Fraser-Liggett C."/>
            <person name="Carlton J."/>
        </authorList>
    </citation>
    <scope>NUCLEOTIDE SEQUENCE</scope>
    <source>
        <strain evidence="1">G3</strain>
    </source>
</reference>